<dbReference type="InterPro" id="IPR045493">
    <property type="entry name" value="DUF6435"/>
</dbReference>
<gene>
    <name evidence="1" type="ORF">DIS07_14580</name>
</gene>
<dbReference type="OrthoDB" id="1453925at2"/>
<reference evidence="1 2" key="1">
    <citation type="submission" date="2018-05" db="EMBL/GenBank/DDBJ databases">
        <title>Polaribacter aquimarinus sp. nov., isolated from sediment in a sediment of sea.</title>
        <authorList>
            <person name="Lu D."/>
        </authorList>
    </citation>
    <scope>NUCLEOTIDE SEQUENCE [LARGE SCALE GENOMIC DNA]</scope>
    <source>
        <strain evidence="1 2">ZY113</strain>
    </source>
</reference>
<evidence type="ECO:0008006" key="3">
    <source>
        <dbReference type="Google" id="ProtNLM"/>
    </source>
</evidence>
<evidence type="ECO:0000313" key="2">
    <source>
        <dbReference type="Proteomes" id="UP000245670"/>
    </source>
</evidence>
<dbReference type="RefSeq" id="WP_109406003.1">
    <property type="nucleotide sequence ID" value="NZ_QFFG01000007.1"/>
</dbReference>
<organism evidence="1 2">
    <name type="scientific">Polaribacter aquimarinus</name>
    <dbReference type="NCBI Taxonomy" id="2100726"/>
    <lineage>
        <taxon>Bacteria</taxon>
        <taxon>Pseudomonadati</taxon>
        <taxon>Bacteroidota</taxon>
        <taxon>Flavobacteriia</taxon>
        <taxon>Flavobacteriales</taxon>
        <taxon>Flavobacteriaceae</taxon>
    </lineage>
</organism>
<sequence length="65" mass="7876">MSRINQLQTYKKHLEERYFRLLEKSNDYRFEDESKSDTAAFKAMKVLEKINQVKYLDRDLLNTTA</sequence>
<protein>
    <recommendedName>
        <fullName evidence="3">Lacal_2735 family protein</fullName>
    </recommendedName>
</protein>
<accession>A0A2U2J772</accession>
<name>A0A2U2J772_9FLAO</name>
<dbReference type="EMBL" id="QFFG01000007">
    <property type="protein sequence ID" value="PWG04186.1"/>
    <property type="molecule type" value="Genomic_DNA"/>
</dbReference>
<keyword evidence="2" id="KW-1185">Reference proteome</keyword>
<dbReference type="NCBIfam" id="NF033487">
    <property type="entry name" value="Lacal_2735_fam"/>
    <property type="match status" value="1"/>
</dbReference>
<evidence type="ECO:0000313" key="1">
    <source>
        <dbReference type="EMBL" id="PWG04186.1"/>
    </source>
</evidence>
<proteinExistence type="predicted"/>
<dbReference type="AlphaFoldDB" id="A0A2U2J772"/>
<comment type="caution">
    <text evidence="1">The sequence shown here is derived from an EMBL/GenBank/DDBJ whole genome shotgun (WGS) entry which is preliminary data.</text>
</comment>
<dbReference type="Proteomes" id="UP000245670">
    <property type="component" value="Unassembled WGS sequence"/>
</dbReference>